<dbReference type="SMART" id="SM00267">
    <property type="entry name" value="GGDEF"/>
    <property type="match status" value="1"/>
</dbReference>
<protein>
    <submittedName>
        <fullName evidence="3">EAL domain, c-di-GMP-specific phosphodiesterase class I (Or its enzymatically inactive variant)</fullName>
    </submittedName>
</protein>
<evidence type="ECO:0000259" key="2">
    <source>
        <dbReference type="PROSITE" id="PS50883"/>
    </source>
</evidence>
<feature type="region of interest" description="Disordered" evidence="1">
    <location>
        <begin position="1"/>
        <end position="27"/>
    </location>
</feature>
<dbReference type="AlphaFoldDB" id="A0A1I3Z412"/>
<dbReference type="InterPro" id="IPR043128">
    <property type="entry name" value="Rev_trsase/Diguanyl_cyclase"/>
</dbReference>
<dbReference type="Proteomes" id="UP000198725">
    <property type="component" value="Unassembled WGS sequence"/>
</dbReference>
<accession>A0A1I3Z412</accession>
<dbReference type="InterPro" id="IPR029016">
    <property type="entry name" value="GAF-like_dom_sf"/>
</dbReference>
<dbReference type="SUPFAM" id="SSF55073">
    <property type="entry name" value="Nucleotide cyclase"/>
    <property type="match status" value="1"/>
</dbReference>
<dbReference type="InterPro" id="IPR001633">
    <property type="entry name" value="EAL_dom"/>
</dbReference>
<dbReference type="InterPro" id="IPR050706">
    <property type="entry name" value="Cyclic-di-GMP_PDE-like"/>
</dbReference>
<dbReference type="InterPro" id="IPR029787">
    <property type="entry name" value="Nucleotide_cyclase"/>
</dbReference>
<dbReference type="InterPro" id="IPR035919">
    <property type="entry name" value="EAL_sf"/>
</dbReference>
<dbReference type="Pfam" id="PF00990">
    <property type="entry name" value="GGDEF"/>
    <property type="match status" value="1"/>
</dbReference>
<dbReference type="GO" id="GO:0071111">
    <property type="term" value="F:cyclic-guanylate-specific phosphodiesterase activity"/>
    <property type="evidence" value="ECO:0007669"/>
    <property type="project" value="InterPro"/>
</dbReference>
<reference evidence="4" key="1">
    <citation type="submission" date="2016-10" db="EMBL/GenBank/DDBJ databases">
        <authorList>
            <person name="Varghese N."/>
            <person name="Submissions S."/>
        </authorList>
    </citation>
    <scope>NUCLEOTIDE SEQUENCE [LARGE SCALE GENOMIC DNA]</scope>
    <source>
        <strain evidence="4">MO64</strain>
    </source>
</reference>
<dbReference type="PANTHER" id="PTHR33121:SF19">
    <property type="entry name" value="CYCLIC DI-GMP PHOSPHODIESTERASE PA2567"/>
    <property type="match status" value="1"/>
</dbReference>
<gene>
    <name evidence="3" type="ORF">SAMN05192579_102183</name>
</gene>
<proteinExistence type="predicted"/>
<dbReference type="SUPFAM" id="SSF141868">
    <property type="entry name" value="EAL domain-like"/>
    <property type="match status" value="1"/>
</dbReference>
<dbReference type="RefSeq" id="WP_092701473.1">
    <property type="nucleotide sequence ID" value="NZ_FOSR01000002.1"/>
</dbReference>
<dbReference type="SMART" id="SM00052">
    <property type="entry name" value="EAL"/>
    <property type="match status" value="1"/>
</dbReference>
<dbReference type="PROSITE" id="PS50883">
    <property type="entry name" value="EAL"/>
    <property type="match status" value="1"/>
</dbReference>
<organism evidence="3 4">
    <name type="scientific">Rhodanobacter glycinis</name>
    <dbReference type="NCBI Taxonomy" id="582702"/>
    <lineage>
        <taxon>Bacteria</taxon>
        <taxon>Pseudomonadati</taxon>
        <taxon>Pseudomonadota</taxon>
        <taxon>Gammaproteobacteria</taxon>
        <taxon>Lysobacterales</taxon>
        <taxon>Rhodanobacteraceae</taxon>
        <taxon>Rhodanobacter</taxon>
    </lineage>
</organism>
<dbReference type="Gene3D" id="3.20.20.450">
    <property type="entry name" value="EAL domain"/>
    <property type="match status" value="1"/>
</dbReference>
<dbReference type="InterPro" id="IPR000160">
    <property type="entry name" value="GGDEF_dom"/>
</dbReference>
<feature type="domain" description="EAL" evidence="2">
    <location>
        <begin position="343"/>
        <end position="596"/>
    </location>
</feature>
<dbReference type="Gene3D" id="3.30.450.40">
    <property type="match status" value="1"/>
</dbReference>
<sequence length="608" mass="66651">MHTLSETRPDAVPGDGQPPSAVDDARPESRFAVPGFDAVARLAAQALHVPLVALVLSDGRAYWYTAGADDPTRPSDILATAYLEAARSHTAEVVLDTGDDARFRPAPPVPHPASAPVRFFASEPVRTLTGQQVGALCVMDHAPRSALAEHERVALRDAAALAGAGVVLRSYLGRTDPVTQLPHRSAFFEDLRTHLRDDTNHAWLVAIEVASVARFNAFVRAMGHAYADELMRVVAARVQQWMTPDMHLYQVSVTRLAIVLPQTHGEPTPARLDELVARLRHPFDCLNIPLTLRPGIGLLQVDARELRGGDPLRRVMSASHAAQRNAPGWARYEQTQDEHHRQQFFLVTELAAAITERAELDLHYQPRIDLDSGRCVALEALLRWHHPTLGEVQPGEFIGLAEQAGLMRALTEWVFDHGMAQLATWRADGLDIRLSLNVSSADFDAELVARLQVLMSRHGIDPHLLELEFTESTLMQHCDATRRHLAAICALGTTVAIDDFGIGYSNLASLRQMPASSLKIDQSLVRGIDKSHADAAIVRSVSALARDLGFRVVIEGVESESVHNVVLAMACDEVQGFHISRPLPARDVPGWLRSYAAAPLPPRHRTSS</sequence>
<dbReference type="Gene3D" id="3.30.70.270">
    <property type="match status" value="1"/>
</dbReference>
<keyword evidence="4" id="KW-1185">Reference proteome</keyword>
<evidence type="ECO:0000313" key="3">
    <source>
        <dbReference type="EMBL" id="SFK38797.1"/>
    </source>
</evidence>
<name>A0A1I3Z412_9GAMM</name>
<dbReference type="EMBL" id="FOSR01000002">
    <property type="protein sequence ID" value="SFK38797.1"/>
    <property type="molecule type" value="Genomic_DNA"/>
</dbReference>
<dbReference type="CDD" id="cd01948">
    <property type="entry name" value="EAL"/>
    <property type="match status" value="1"/>
</dbReference>
<dbReference type="PANTHER" id="PTHR33121">
    <property type="entry name" value="CYCLIC DI-GMP PHOSPHODIESTERASE PDEF"/>
    <property type="match status" value="1"/>
</dbReference>
<evidence type="ECO:0000313" key="4">
    <source>
        <dbReference type="Proteomes" id="UP000198725"/>
    </source>
</evidence>
<dbReference type="SUPFAM" id="SSF55781">
    <property type="entry name" value="GAF domain-like"/>
    <property type="match status" value="1"/>
</dbReference>
<evidence type="ECO:0000256" key="1">
    <source>
        <dbReference type="SAM" id="MobiDB-lite"/>
    </source>
</evidence>
<dbReference type="Pfam" id="PF00563">
    <property type="entry name" value="EAL"/>
    <property type="match status" value="1"/>
</dbReference>